<proteinExistence type="predicted"/>
<keyword evidence="4" id="KW-0677">Repeat</keyword>
<evidence type="ECO:0000313" key="11">
    <source>
        <dbReference type="Proteomes" id="UP000000333"/>
    </source>
</evidence>
<dbReference type="STRING" id="633147.Olsu_0192"/>
<protein>
    <submittedName>
        <fullName evidence="10">Nucleoside ABC transporter ATP-binding protein</fullName>
    </submittedName>
</protein>
<dbReference type="HOGENOM" id="CLU_000604_92_0_11"/>
<dbReference type="eggNOG" id="COG3845">
    <property type="taxonomic scope" value="Bacteria"/>
</dbReference>
<keyword evidence="8" id="KW-0472">Membrane</keyword>
<keyword evidence="7" id="KW-1278">Translocase</keyword>
<dbReference type="KEGG" id="ols:Olsu_0192"/>
<dbReference type="SMART" id="SM00382">
    <property type="entry name" value="AAA"/>
    <property type="match status" value="1"/>
</dbReference>
<accession>E1QY60</accession>
<keyword evidence="2" id="KW-0813">Transport</keyword>
<dbReference type="Pfam" id="PF00005">
    <property type="entry name" value="ABC_tran"/>
    <property type="match status" value="2"/>
</dbReference>
<sequence>MEACSEYAVQMHGITKTFGTFTALDGVDLDVRRQTVHAILGENGAGKSTLMNVLYGLYQADSGEVYLGGERVEIGGPSDAIKRGIGMVHQHFMLVENFTVTENIILGDEVCGPAGTLDMRRAREDVAKIVDEYGFDIDPDAKIEDITVGMQQRVEILKALYRGADTLILDEPTAVLTPQEIEQLIRIMRDLVSKGKTIIIITHKLKEIMSSADVCTIIRRGQYMGTVDVADVDEAELAAKMVGRRVNLTVEKAPATPGETVLSIRDLHVKDERGIEQVTGLSLDVRAGEIVGIAGVDGNGQKELVDAITCLVKVESGTISVQGTELQNTSPRYVLDHGVATVHSDRHRFGMVLPMTVAENMVLERHGEERFGKGLMLDYDKMRSFTRELIEEFDIRPSGCEDSVAKGLSGGNQQKAVIAREVSGSPELLVAVQPTRGLDVGAIEFVHKTLVRERDKGKAVLLISLELDEVMSVSDTIDVIYGGKIVGSFEQGSVGEEELGLLMAGGGSK</sequence>
<keyword evidence="11" id="KW-1185">Reference proteome</keyword>
<evidence type="ECO:0000259" key="9">
    <source>
        <dbReference type="PROSITE" id="PS50893"/>
    </source>
</evidence>
<feature type="domain" description="ABC transporter" evidence="9">
    <location>
        <begin position="262"/>
        <end position="507"/>
    </location>
</feature>
<dbReference type="InterPro" id="IPR017871">
    <property type="entry name" value="ABC_transporter-like_CS"/>
</dbReference>
<dbReference type="SUPFAM" id="SSF52540">
    <property type="entry name" value="P-loop containing nucleoside triphosphate hydrolases"/>
    <property type="match status" value="2"/>
</dbReference>
<evidence type="ECO:0000256" key="1">
    <source>
        <dbReference type="ARBA" id="ARBA00004202"/>
    </source>
</evidence>
<organism evidence="10 11">
    <name type="scientific">Olsenella uli (strain ATCC 49627 / DSM 7084 / CCUG 31166 / CIP 109912 / JCM 12494 / LMG 11480 / NCIMB 702895 / VPI D76D-27C)</name>
    <name type="common">Lactobacillus uli</name>
    <dbReference type="NCBI Taxonomy" id="633147"/>
    <lineage>
        <taxon>Bacteria</taxon>
        <taxon>Bacillati</taxon>
        <taxon>Actinomycetota</taxon>
        <taxon>Coriobacteriia</taxon>
        <taxon>Coriobacteriales</taxon>
        <taxon>Atopobiaceae</taxon>
        <taxon>Olsenella</taxon>
    </lineage>
</organism>
<evidence type="ECO:0000256" key="8">
    <source>
        <dbReference type="ARBA" id="ARBA00023136"/>
    </source>
</evidence>
<reference evidence="10 11" key="1">
    <citation type="journal article" date="2010" name="Stand. Genomic Sci.">
        <title>Complete genome sequence of Olsenella uli type strain (VPI D76D-27C).</title>
        <authorList>
            <person name="Goker M."/>
            <person name="Held B."/>
            <person name="Lucas S."/>
            <person name="Nolan M."/>
            <person name="Yasawong M."/>
            <person name="Glavina Del Rio T."/>
            <person name="Tice H."/>
            <person name="Cheng J.F."/>
            <person name="Bruce D."/>
            <person name="Detter J.C."/>
            <person name="Tapia R."/>
            <person name="Han C."/>
            <person name="Goodwin L."/>
            <person name="Pitluck S."/>
            <person name="Liolios K."/>
            <person name="Ivanova N."/>
            <person name="Mavromatis K."/>
            <person name="Mikhailova N."/>
            <person name="Pati A."/>
            <person name="Chen A."/>
            <person name="Palaniappan K."/>
            <person name="Land M."/>
            <person name="Hauser L."/>
            <person name="Chang Y.J."/>
            <person name="Jeffries C.D."/>
            <person name="Rohde M."/>
            <person name="Sikorski J."/>
            <person name="Pukall R."/>
            <person name="Woyke T."/>
            <person name="Bristow J."/>
            <person name="Eisen J.A."/>
            <person name="Markowitz V."/>
            <person name="Hugenholtz P."/>
            <person name="Kyrpides N.C."/>
            <person name="Klenk H.P."/>
            <person name="Lapidus A."/>
        </authorList>
    </citation>
    <scope>NUCLEOTIDE SEQUENCE [LARGE SCALE GENOMIC DNA]</scope>
    <source>
        <strain evidence="11">ATCC 49627 / DSM 7084 / CIP 109912 / JCM 12494 / NCIMB 702895 / VPI D76D-27C</strain>
    </source>
</reference>
<evidence type="ECO:0000256" key="3">
    <source>
        <dbReference type="ARBA" id="ARBA00022475"/>
    </source>
</evidence>
<keyword evidence="3" id="KW-1003">Cell membrane</keyword>
<feature type="domain" description="ABC transporter" evidence="9">
    <location>
        <begin position="9"/>
        <end position="245"/>
    </location>
</feature>
<dbReference type="CDD" id="cd03215">
    <property type="entry name" value="ABC_Carb_Monos_II"/>
    <property type="match status" value="1"/>
</dbReference>
<dbReference type="Gene3D" id="3.40.50.300">
    <property type="entry name" value="P-loop containing nucleotide triphosphate hydrolases"/>
    <property type="match status" value="2"/>
</dbReference>
<name>E1QY60_OLSUV</name>
<evidence type="ECO:0000256" key="7">
    <source>
        <dbReference type="ARBA" id="ARBA00022967"/>
    </source>
</evidence>
<keyword evidence="5" id="KW-0547">Nucleotide-binding</keyword>
<dbReference type="RefSeq" id="WP_013251076.1">
    <property type="nucleotide sequence ID" value="NC_014363.1"/>
</dbReference>
<evidence type="ECO:0000313" key="10">
    <source>
        <dbReference type="EMBL" id="ADK67324.1"/>
    </source>
</evidence>
<keyword evidence="6 10" id="KW-0067">ATP-binding</keyword>
<dbReference type="GeneID" id="78511670"/>
<dbReference type="GO" id="GO:0005886">
    <property type="term" value="C:plasma membrane"/>
    <property type="evidence" value="ECO:0007669"/>
    <property type="project" value="UniProtKB-SubCell"/>
</dbReference>
<dbReference type="InterPro" id="IPR027417">
    <property type="entry name" value="P-loop_NTPase"/>
</dbReference>
<dbReference type="PROSITE" id="PS00211">
    <property type="entry name" value="ABC_TRANSPORTER_1"/>
    <property type="match status" value="1"/>
</dbReference>
<dbReference type="CDD" id="cd03216">
    <property type="entry name" value="ABC_Carb_Monos_I"/>
    <property type="match status" value="1"/>
</dbReference>
<dbReference type="OrthoDB" id="39350at2"/>
<evidence type="ECO:0000256" key="6">
    <source>
        <dbReference type="ARBA" id="ARBA00022840"/>
    </source>
</evidence>
<dbReference type="PROSITE" id="PS50893">
    <property type="entry name" value="ABC_TRANSPORTER_2"/>
    <property type="match status" value="2"/>
</dbReference>
<dbReference type="PANTHER" id="PTHR43790">
    <property type="entry name" value="CARBOHYDRATE TRANSPORT ATP-BINDING PROTEIN MG119-RELATED"/>
    <property type="match status" value="1"/>
</dbReference>
<dbReference type="PANTHER" id="PTHR43790:SF4">
    <property type="entry name" value="GUANOSINE IMPORT ATP-BINDING PROTEIN NUPO"/>
    <property type="match status" value="1"/>
</dbReference>
<evidence type="ECO:0000256" key="4">
    <source>
        <dbReference type="ARBA" id="ARBA00022737"/>
    </source>
</evidence>
<evidence type="ECO:0000256" key="5">
    <source>
        <dbReference type="ARBA" id="ARBA00022741"/>
    </source>
</evidence>
<dbReference type="FunFam" id="3.40.50.300:FF:000127">
    <property type="entry name" value="Ribose import ATP-binding protein RbsA"/>
    <property type="match status" value="1"/>
</dbReference>
<comment type="subcellular location">
    <subcellularLocation>
        <location evidence="1">Cell membrane</location>
        <topology evidence="1">Peripheral membrane protein</topology>
    </subcellularLocation>
</comment>
<dbReference type="InterPro" id="IPR050107">
    <property type="entry name" value="ABC_carbohydrate_import_ATPase"/>
</dbReference>
<dbReference type="AlphaFoldDB" id="E1QY60"/>
<dbReference type="GO" id="GO:0016887">
    <property type="term" value="F:ATP hydrolysis activity"/>
    <property type="evidence" value="ECO:0007669"/>
    <property type="project" value="InterPro"/>
</dbReference>
<dbReference type="EMBL" id="CP002106">
    <property type="protein sequence ID" value="ADK67324.1"/>
    <property type="molecule type" value="Genomic_DNA"/>
</dbReference>
<evidence type="ECO:0000256" key="2">
    <source>
        <dbReference type="ARBA" id="ARBA00022448"/>
    </source>
</evidence>
<dbReference type="InterPro" id="IPR003593">
    <property type="entry name" value="AAA+_ATPase"/>
</dbReference>
<dbReference type="Proteomes" id="UP000000333">
    <property type="component" value="Chromosome"/>
</dbReference>
<dbReference type="GO" id="GO:0005524">
    <property type="term" value="F:ATP binding"/>
    <property type="evidence" value="ECO:0007669"/>
    <property type="project" value="UniProtKB-KW"/>
</dbReference>
<dbReference type="InterPro" id="IPR003439">
    <property type="entry name" value="ABC_transporter-like_ATP-bd"/>
</dbReference>
<gene>
    <name evidence="10" type="ordered locus">Olsu_0192</name>
</gene>